<name>A0ABN8CHV1_9STRA</name>
<gene>
    <name evidence="1" type="ORF">PFR001_LOCUS7768</name>
</gene>
<keyword evidence="2" id="KW-1185">Reference proteome</keyword>
<organism evidence="1 2">
    <name type="scientific">Peronospora farinosa</name>
    <dbReference type="NCBI Taxonomy" id="134698"/>
    <lineage>
        <taxon>Eukaryota</taxon>
        <taxon>Sar</taxon>
        <taxon>Stramenopiles</taxon>
        <taxon>Oomycota</taxon>
        <taxon>Peronosporomycetes</taxon>
        <taxon>Peronosporales</taxon>
        <taxon>Peronosporaceae</taxon>
        <taxon>Peronospora</taxon>
    </lineage>
</organism>
<evidence type="ECO:0000313" key="1">
    <source>
        <dbReference type="EMBL" id="CAH0492571.1"/>
    </source>
</evidence>
<comment type="caution">
    <text evidence="1">The sequence shown here is derived from an EMBL/GenBank/DDBJ whole genome shotgun (WGS) entry which is preliminary data.</text>
</comment>
<sequence length="142" mass="15579">MLYSNALVPSGHEPGVRHKLGIAHRDILAREHHAGSKKVQNWRVRTATPLAVAERARNTTWAPEIVASGSYEPKVTSSVSSSSSSSQAYRLSQGLTSMKTFRTIFLRHDPSKCLTITEVLDHEECILYTGSCPKDSVTCLAV</sequence>
<dbReference type="EMBL" id="CAKLBC010001517">
    <property type="protein sequence ID" value="CAH0492571.1"/>
    <property type="molecule type" value="Genomic_DNA"/>
</dbReference>
<protein>
    <submittedName>
        <fullName evidence="1">Uncharacterized protein</fullName>
    </submittedName>
</protein>
<reference evidence="1 2" key="1">
    <citation type="submission" date="2021-11" db="EMBL/GenBank/DDBJ databases">
        <authorList>
            <person name="Islam A."/>
            <person name="Islam S."/>
            <person name="Flora M.S."/>
            <person name="Rahman M."/>
            <person name="Ziaur R.M."/>
            <person name="Epstein J.H."/>
            <person name="Hassan M."/>
            <person name="Klassen M."/>
            <person name="Woodard K."/>
            <person name="Webb A."/>
            <person name="Webby R.J."/>
            <person name="El Zowalaty M.E."/>
        </authorList>
    </citation>
    <scope>NUCLEOTIDE SEQUENCE [LARGE SCALE GENOMIC DNA]</scope>
    <source>
        <strain evidence="1">Pf1</strain>
    </source>
</reference>
<proteinExistence type="predicted"/>
<dbReference type="Proteomes" id="UP001157938">
    <property type="component" value="Unassembled WGS sequence"/>
</dbReference>
<evidence type="ECO:0000313" key="2">
    <source>
        <dbReference type="Proteomes" id="UP001157938"/>
    </source>
</evidence>
<accession>A0ABN8CHV1</accession>